<organism evidence="1 2">
    <name type="scientific">Enterococcus italicus (strain DSM 15952 / CCUG 50447 / LMG 22039 / TP 1.5)</name>
    <dbReference type="NCBI Taxonomy" id="888064"/>
    <lineage>
        <taxon>Bacteria</taxon>
        <taxon>Bacillati</taxon>
        <taxon>Bacillota</taxon>
        <taxon>Bacilli</taxon>
        <taxon>Lactobacillales</taxon>
        <taxon>Enterococcaceae</taxon>
        <taxon>Enterococcus</taxon>
    </lineage>
</organism>
<evidence type="ECO:0008006" key="3">
    <source>
        <dbReference type="Google" id="ProtNLM"/>
    </source>
</evidence>
<sequence length="81" mass="9002">MSLPRLHQFSYDGDASWHKPLATAIQPVDPQLPHKMQLKHFVQVIEGNESPIVTPADNVKTLETVMAIKEATKTSNLIKLG</sequence>
<dbReference type="STRING" id="888064.HMPREF9088_1788"/>
<gene>
    <name evidence="1" type="ORF">HMPREF9088_1788</name>
</gene>
<proteinExistence type="predicted"/>
<keyword evidence="2" id="KW-1185">Reference proteome</keyword>
<reference evidence="1 2" key="1">
    <citation type="submission" date="2010-12" db="EMBL/GenBank/DDBJ databases">
        <authorList>
            <person name="Muzny D."/>
            <person name="Qin X."/>
            <person name="Deng J."/>
            <person name="Jiang H."/>
            <person name="Liu Y."/>
            <person name="Qu J."/>
            <person name="Song X.-Z."/>
            <person name="Zhang L."/>
            <person name="Thornton R."/>
            <person name="Coyle M."/>
            <person name="Francisco L."/>
            <person name="Jackson L."/>
            <person name="Javaid M."/>
            <person name="Korchina V."/>
            <person name="Kovar C."/>
            <person name="Mata R."/>
            <person name="Mathew T."/>
            <person name="Ngo R."/>
            <person name="Nguyen L."/>
            <person name="Nguyen N."/>
            <person name="Okwuonu G."/>
            <person name="Ongeri F."/>
            <person name="Pham C."/>
            <person name="Simmons D."/>
            <person name="Wilczek-Boney K."/>
            <person name="Hale W."/>
            <person name="Jakkamsetti A."/>
            <person name="Pham P."/>
            <person name="Ruth R."/>
            <person name="San Lucas F."/>
            <person name="Warren J."/>
            <person name="Zhang J."/>
            <person name="Zhao Z."/>
            <person name="Zhou C."/>
            <person name="Zhu D."/>
            <person name="Lee S."/>
            <person name="Bess C."/>
            <person name="Blankenburg K."/>
            <person name="Forbes L."/>
            <person name="Fu Q."/>
            <person name="Gubbala S."/>
            <person name="Hirani K."/>
            <person name="Jayaseelan J.C."/>
            <person name="Lara F."/>
            <person name="Munidasa M."/>
            <person name="Palculict T."/>
            <person name="Patil S."/>
            <person name="Pu L.-L."/>
            <person name="Saada N."/>
            <person name="Tang L."/>
            <person name="Weissenberger G."/>
            <person name="Zhu Y."/>
            <person name="Hemphill L."/>
            <person name="Shang Y."/>
            <person name="Youmans B."/>
            <person name="Ayvaz T."/>
            <person name="Ross M."/>
            <person name="Santibanez J."/>
            <person name="Aqrawi P."/>
            <person name="Gross S."/>
            <person name="Joshi V."/>
            <person name="Fowler G."/>
            <person name="Nazareth L."/>
            <person name="Reid J."/>
            <person name="Worley K."/>
            <person name="Petrosino J."/>
            <person name="Highlander S."/>
            <person name="Gibbs R."/>
        </authorList>
    </citation>
    <scope>NUCLEOTIDE SEQUENCE [LARGE SCALE GENOMIC DNA]</scope>
    <source>
        <strain evidence="2">DSM 15952 / CCUG 50447 / LMG 22039 / TP 1.5</strain>
    </source>
</reference>
<evidence type="ECO:0000313" key="2">
    <source>
        <dbReference type="Proteomes" id="UP000010296"/>
    </source>
</evidence>
<protein>
    <recommendedName>
        <fullName evidence="3">Gfo/Idh/MocA-like oxidoreductase C-terminal domain-containing protein</fullName>
    </recommendedName>
</protein>
<dbReference type="AlphaFoldDB" id="E6LHE8"/>
<dbReference type="EMBL" id="AEPV01000068">
    <property type="protein sequence ID" value="EFU73402.1"/>
    <property type="molecule type" value="Genomic_DNA"/>
</dbReference>
<dbReference type="Gene3D" id="3.30.360.10">
    <property type="entry name" value="Dihydrodipicolinate Reductase, domain 2"/>
    <property type="match status" value="1"/>
</dbReference>
<accession>E6LHE8</accession>
<dbReference type="Proteomes" id="UP000010296">
    <property type="component" value="Unassembled WGS sequence"/>
</dbReference>
<name>E6LHE8_ENTI1</name>
<dbReference type="eggNOG" id="COG0673">
    <property type="taxonomic scope" value="Bacteria"/>
</dbReference>
<evidence type="ECO:0000313" key="1">
    <source>
        <dbReference type="EMBL" id="EFU73402.1"/>
    </source>
</evidence>
<feature type="non-terminal residue" evidence="1">
    <location>
        <position position="81"/>
    </location>
</feature>
<comment type="caution">
    <text evidence="1">The sequence shown here is derived from an EMBL/GenBank/DDBJ whole genome shotgun (WGS) entry which is preliminary data.</text>
</comment>
<dbReference type="HOGENOM" id="CLU_2595408_0_0_9"/>
<dbReference type="RefSeq" id="WP_007208801.1">
    <property type="nucleotide sequence ID" value="NZ_GL622241.1"/>
</dbReference>